<evidence type="ECO:0000313" key="3">
    <source>
        <dbReference type="Proteomes" id="UP000434957"/>
    </source>
</evidence>
<gene>
    <name evidence="2" type="ORF">PR003_g27596</name>
</gene>
<dbReference type="EMBL" id="QXFT01003905">
    <property type="protein sequence ID" value="KAE9281720.1"/>
    <property type="molecule type" value="Genomic_DNA"/>
</dbReference>
<sequence length="259" mass="29071">MVSPSEDVIHAVYIHNRVPKRSQTITPHERIFKVRPTLRDIPVFGQSVVVRTTEPLRRKSVRLHGRGNIAAFVGFSEDAKAHKVYLPEAGRSLKITTDIIPFSTMLFEDIVFPDASVAAPPEHGIGDESTLEHEADDDQNPPHMAVPTRIDPARSDAVEKALRDTSWKAAQVEGYNGNSELTRTRRSERISARALDAAFRCLTEIIREPLNMAEARLPGQWSKWERAIKTEIQALEENYIFILVDPPPGAHILANTVQF</sequence>
<evidence type="ECO:0000313" key="2">
    <source>
        <dbReference type="EMBL" id="KAE9281720.1"/>
    </source>
</evidence>
<feature type="compositionally biased region" description="Basic and acidic residues" evidence="1">
    <location>
        <begin position="124"/>
        <end position="133"/>
    </location>
</feature>
<organism evidence="2 3">
    <name type="scientific">Phytophthora rubi</name>
    <dbReference type="NCBI Taxonomy" id="129364"/>
    <lineage>
        <taxon>Eukaryota</taxon>
        <taxon>Sar</taxon>
        <taxon>Stramenopiles</taxon>
        <taxon>Oomycota</taxon>
        <taxon>Peronosporomycetes</taxon>
        <taxon>Peronosporales</taxon>
        <taxon>Peronosporaceae</taxon>
        <taxon>Phytophthora</taxon>
    </lineage>
</organism>
<name>A0A6A4C0C4_9STRA</name>
<evidence type="ECO:0000256" key="1">
    <source>
        <dbReference type="SAM" id="MobiDB-lite"/>
    </source>
</evidence>
<dbReference type="AlphaFoldDB" id="A0A6A4C0C4"/>
<comment type="caution">
    <text evidence="2">The sequence shown here is derived from an EMBL/GenBank/DDBJ whole genome shotgun (WGS) entry which is preliminary data.</text>
</comment>
<keyword evidence="3" id="KW-1185">Reference proteome</keyword>
<feature type="region of interest" description="Disordered" evidence="1">
    <location>
        <begin position="118"/>
        <end position="149"/>
    </location>
</feature>
<proteinExistence type="predicted"/>
<protein>
    <submittedName>
        <fullName evidence="2">Uncharacterized protein</fullName>
    </submittedName>
</protein>
<reference evidence="2 3" key="1">
    <citation type="submission" date="2018-08" db="EMBL/GenBank/DDBJ databases">
        <title>Genomic investigation of the strawberry pathogen Phytophthora fragariae indicates pathogenicity is determined by transcriptional variation in three key races.</title>
        <authorList>
            <person name="Adams T.M."/>
            <person name="Armitage A.D."/>
            <person name="Sobczyk M.K."/>
            <person name="Bates H.J."/>
            <person name="Dunwell J.M."/>
            <person name="Nellist C.F."/>
            <person name="Harrison R.J."/>
        </authorList>
    </citation>
    <scope>NUCLEOTIDE SEQUENCE [LARGE SCALE GENOMIC DNA]</scope>
    <source>
        <strain evidence="2 3">SCRP333</strain>
    </source>
</reference>
<accession>A0A6A4C0C4</accession>
<dbReference type="Proteomes" id="UP000434957">
    <property type="component" value="Unassembled WGS sequence"/>
</dbReference>